<dbReference type="Proteomes" id="UP000244004">
    <property type="component" value="Unassembled WGS sequence"/>
</dbReference>
<protein>
    <submittedName>
        <fullName evidence="1">Cytoplasmic protein</fullName>
    </submittedName>
</protein>
<evidence type="ECO:0000313" key="1">
    <source>
        <dbReference type="EMBL" id="PTX89957.1"/>
    </source>
</evidence>
<accession>A0A157NM64</accession>
<evidence type="ECO:0000313" key="2">
    <source>
        <dbReference type="Proteomes" id="UP000244004"/>
    </source>
</evidence>
<dbReference type="RefSeq" id="WP_023330188.1">
    <property type="nucleotide sequence ID" value="NZ_AP025764.1"/>
</dbReference>
<sequence>MINVNDDSGNNVYLTLDDKKSDEFILKQNLDALKKIKNDEMTRITQDLVSIPATLVRLKWQNRREIYALQAKEEIYGAVMNAIIEQRPELKEKILGRLETNYQYLLARETATLRLTRKLSEGNYRTSNVTCVALDEEASTTSSNC</sequence>
<comment type="caution">
    <text evidence="1">The sequence shown here is derived from an EMBL/GenBank/DDBJ whole genome shotgun (WGS) entry which is preliminary data.</text>
</comment>
<organism evidence="1 2">
    <name type="scientific">Enterobacter hormaechei</name>
    <dbReference type="NCBI Taxonomy" id="158836"/>
    <lineage>
        <taxon>Bacteria</taxon>
        <taxon>Pseudomonadati</taxon>
        <taxon>Pseudomonadota</taxon>
        <taxon>Gammaproteobacteria</taxon>
        <taxon>Enterobacterales</taxon>
        <taxon>Enterobacteriaceae</taxon>
        <taxon>Enterobacter</taxon>
        <taxon>Enterobacter cloacae complex</taxon>
    </lineage>
</organism>
<dbReference type="AlphaFoldDB" id="A0A157NM64"/>
<proteinExistence type="predicted"/>
<gene>
    <name evidence="1" type="ORF">C1O12_16880</name>
</gene>
<dbReference type="EMBL" id="PNXT01000001">
    <property type="protein sequence ID" value="PTX89957.1"/>
    <property type="molecule type" value="Genomic_DNA"/>
</dbReference>
<reference evidence="1 2" key="1">
    <citation type="submission" date="2018-01" db="EMBL/GenBank/DDBJ databases">
        <title>Geographic spread and resistance mechanisms of dominant carbapenem-resistant Enterobacter cloacae complex clones ST171 and ST78.</title>
        <authorList>
            <person name="Gomez-Simmonds A."/>
            <person name="Annavajhala M.K."/>
            <person name="Wang Z."/>
            <person name="Macesic N."/>
            <person name="Hu Y."/>
            <person name="Giddins M.J."/>
            <person name="O'Malley A."/>
            <person name="Toussaint N.C."/>
            <person name="Whittier S."/>
            <person name="Torres V.J."/>
            <person name="Uhlemann A.-C."/>
        </authorList>
    </citation>
    <scope>NUCLEOTIDE SEQUENCE [LARGE SCALE GENOMIC DNA]</scope>
    <source>
        <strain evidence="1 2">78</strain>
    </source>
</reference>
<dbReference type="GeneID" id="99707450"/>
<accession>A0A431SGH6</accession>
<name>A0A157NM64_9ENTR</name>